<reference evidence="2" key="1">
    <citation type="journal article" date="2019" name="Int. J. Syst. Evol. Microbiol.">
        <title>The Global Catalogue of Microorganisms (GCM) 10K type strain sequencing project: providing services to taxonomists for standard genome sequencing and annotation.</title>
        <authorList>
            <consortium name="The Broad Institute Genomics Platform"/>
            <consortium name="The Broad Institute Genome Sequencing Center for Infectious Disease"/>
            <person name="Wu L."/>
            <person name="Ma J."/>
        </authorList>
    </citation>
    <scope>NUCLEOTIDE SEQUENCE [LARGE SCALE GENOMIC DNA]</scope>
    <source>
        <strain evidence="2">CGMCC 4.7139</strain>
    </source>
</reference>
<accession>A0ABV9G3X5</accession>
<name>A0ABV9G3X5_9ACTN</name>
<dbReference type="RefSeq" id="WP_381194371.1">
    <property type="nucleotide sequence ID" value="NZ_JBHSFE010000010.1"/>
</dbReference>
<dbReference type="Gene3D" id="3.40.50.300">
    <property type="entry name" value="P-loop containing nucleotide triphosphate hydrolases"/>
    <property type="match status" value="1"/>
</dbReference>
<dbReference type="EMBL" id="JBHSFE010000010">
    <property type="protein sequence ID" value="MFC4608642.1"/>
    <property type="molecule type" value="Genomic_DNA"/>
</dbReference>
<evidence type="ECO:0000313" key="2">
    <source>
        <dbReference type="Proteomes" id="UP001595993"/>
    </source>
</evidence>
<keyword evidence="2" id="KW-1185">Reference proteome</keyword>
<organism evidence="1 2">
    <name type="scientific">Streptomyces maoxianensis</name>
    <dbReference type="NCBI Taxonomy" id="1459942"/>
    <lineage>
        <taxon>Bacteria</taxon>
        <taxon>Bacillati</taxon>
        <taxon>Actinomycetota</taxon>
        <taxon>Actinomycetes</taxon>
        <taxon>Kitasatosporales</taxon>
        <taxon>Streptomycetaceae</taxon>
        <taxon>Streptomyces</taxon>
    </lineage>
</organism>
<evidence type="ECO:0008006" key="3">
    <source>
        <dbReference type="Google" id="ProtNLM"/>
    </source>
</evidence>
<protein>
    <recommendedName>
        <fullName evidence="3">Adenylate kinase</fullName>
    </recommendedName>
</protein>
<gene>
    <name evidence="1" type="ORF">ACFO9E_12540</name>
</gene>
<dbReference type="SUPFAM" id="SSF52540">
    <property type="entry name" value="P-loop containing nucleoside triphosphate hydrolases"/>
    <property type="match status" value="1"/>
</dbReference>
<dbReference type="InterPro" id="IPR027417">
    <property type="entry name" value="P-loop_NTPase"/>
</dbReference>
<evidence type="ECO:0000313" key="1">
    <source>
        <dbReference type="EMBL" id="MFC4608642.1"/>
    </source>
</evidence>
<sequence>MIYLIGGPPRVGKSTLAWMLLDREGLPGCPTDALVSMLQRAAPEHGVRHGTHSDKAVLAQPFLIEFIRAAAEALDDSDPQDGYVVEGDIVTPAAATAAADVGMPLTSVFLGNTKLTPEHLRAAPDWLEGADDTTYREIAAWVRDQSAALRKACTAGGHVYIELGTGYTQGIERAYSALLERTWPSSASTLPRGSV</sequence>
<comment type="caution">
    <text evidence="1">The sequence shown here is derived from an EMBL/GenBank/DDBJ whole genome shotgun (WGS) entry which is preliminary data.</text>
</comment>
<proteinExistence type="predicted"/>
<dbReference type="Proteomes" id="UP001595993">
    <property type="component" value="Unassembled WGS sequence"/>
</dbReference>